<keyword evidence="5 12" id="KW-0812">Transmembrane</keyword>
<dbReference type="GO" id="GO:0005886">
    <property type="term" value="C:plasma membrane"/>
    <property type="evidence" value="ECO:0007669"/>
    <property type="project" value="UniProtKB-SubCell"/>
</dbReference>
<evidence type="ECO:0000256" key="9">
    <source>
        <dbReference type="ARBA" id="ARBA00023136"/>
    </source>
</evidence>
<evidence type="ECO:0000313" key="13">
    <source>
        <dbReference type="EMBL" id="CAJ0575687.1"/>
    </source>
</evidence>
<evidence type="ECO:0000256" key="5">
    <source>
        <dbReference type="ARBA" id="ARBA00022692"/>
    </source>
</evidence>
<keyword evidence="7 12" id="KW-1133">Transmembrane helix</keyword>
<name>A0AA36G147_9BILA</name>
<dbReference type="PANTHER" id="PTHR21522">
    <property type="entry name" value="PROTON CHANNEL OTOP"/>
    <property type="match status" value="1"/>
</dbReference>
<evidence type="ECO:0000256" key="2">
    <source>
        <dbReference type="ARBA" id="ARBA00006513"/>
    </source>
</evidence>
<keyword evidence="10" id="KW-0407">Ion channel</keyword>
<dbReference type="PANTHER" id="PTHR21522:SF33">
    <property type="entry name" value="OTOPETRIN-2"/>
    <property type="match status" value="1"/>
</dbReference>
<feature type="non-terminal residue" evidence="13">
    <location>
        <position position="1"/>
    </location>
</feature>
<feature type="region of interest" description="Disordered" evidence="11">
    <location>
        <begin position="188"/>
        <end position="240"/>
    </location>
</feature>
<evidence type="ECO:0000256" key="6">
    <source>
        <dbReference type="ARBA" id="ARBA00022781"/>
    </source>
</evidence>
<dbReference type="AlphaFoldDB" id="A0AA36G147"/>
<reference evidence="13" key="1">
    <citation type="submission" date="2023-06" db="EMBL/GenBank/DDBJ databases">
        <authorList>
            <person name="Delattre M."/>
        </authorList>
    </citation>
    <scope>NUCLEOTIDE SEQUENCE</scope>
    <source>
        <strain evidence="13">AF72</strain>
    </source>
</reference>
<feature type="region of interest" description="Disordered" evidence="11">
    <location>
        <begin position="116"/>
        <end position="169"/>
    </location>
</feature>
<feature type="region of interest" description="Disordered" evidence="11">
    <location>
        <begin position="74"/>
        <end position="96"/>
    </location>
</feature>
<feature type="transmembrane region" description="Helical" evidence="12">
    <location>
        <begin position="686"/>
        <end position="710"/>
    </location>
</feature>
<feature type="transmembrane region" description="Helical" evidence="12">
    <location>
        <begin position="577"/>
        <end position="597"/>
    </location>
</feature>
<dbReference type="Pfam" id="PF03189">
    <property type="entry name" value="Otopetrin"/>
    <property type="match status" value="1"/>
</dbReference>
<feature type="transmembrane region" description="Helical" evidence="12">
    <location>
        <begin position="295"/>
        <end position="318"/>
    </location>
</feature>
<evidence type="ECO:0000256" key="12">
    <source>
        <dbReference type="SAM" id="Phobius"/>
    </source>
</evidence>
<keyword evidence="14" id="KW-1185">Reference proteome</keyword>
<comment type="similarity">
    <text evidence="2">Belongs to the otopetrin family.</text>
</comment>
<dbReference type="InterPro" id="IPR004878">
    <property type="entry name" value="Otopetrin"/>
</dbReference>
<comment type="caution">
    <text evidence="13">The sequence shown here is derived from an EMBL/GenBank/DDBJ whole genome shotgun (WGS) entry which is preliminary data.</text>
</comment>
<dbReference type="Proteomes" id="UP001177023">
    <property type="component" value="Unassembled WGS sequence"/>
</dbReference>
<evidence type="ECO:0000313" key="14">
    <source>
        <dbReference type="Proteomes" id="UP001177023"/>
    </source>
</evidence>
<keyword evidence="6" id="KW-0375">Hydrogen ion transport</keyword>
<dbReference type="GO" id="GO:0015252">
    <property type="term" value="F:proton channel activity"/>
    <property type="evidence" value="ECO:0007669"/>
    <property type="project" value="InterPro"/>
</dbReference>
<evidence type="ECO:0000256" key="7">
    <source>
        <dbReference type="ARBA" id="ARBA00022989"/>
    </source>
</evidence>
<keyword evidence="4" id="KW-1003">Cell membrane</keyword>
<feature type="transmembrane region" description="Helical" evidence="12">
    <location>
        <begin position="652"/>
        <end position="674"/>
    </location>
</feature>
<evidence type="ECO:0000256" key="4">
    <source>
        <dbReference type="ARBA" id="ARBA00022475"/>
    </source>
</evidence>
<gene>
    <name evidence="13" type="ORF">MSPICULIGERA_LOCUS13995</name>
</gene>
<feature type="transmembrane region" description="Helical" evidence="12">
    <location>
        <begin position="256"/>
        <end position="275"/>
    </location>
</feature>
<evidence type="ECO:0000256" key="11">
    <source>
        <dbReference type="SAM" id="MobiDB-lite"/>
    </source>
</evidence>
<keyword evidence="9 12" id="KW-0472">Membrane</keyword>
<protein>
    <submittedName>
        <fullName evidence="13">Uncharacterized protein</fullName>
    </submittedName>
</protein>
<feature type="compositionally biased region" description="Acidic residues" evidence="11">
    <location>
        <begin position="77"/>
        <end position="86"/>
    </location>
</feature>
<evidence type="ECO:0000256" key="10">
    <source>
        <dbReference type="ARBA" id="ARBA00023303"/>
    </source>
</evidence>
<proteinExistence type="inferred from homology"/>
<accession>A0AA36G147</accession>
<feature type="compositionally biased region" description="Basic and acidic residues" evidence="11">
    <location>
        <begin position="116"/>
        <end position="133"/>
    </location>
</feature>
<feature type="region of interest" description="Disordered" evidence="11">
    <location>
        <begin position="1"/>
        <end position="22"/>
    </location>
</feature>
<keyword evidence="3" id="KW-0813">Transport</keyword>
<comment type="subcellular location">
    <subcellularLocation>
        <location evidence="1">Cell membrane</location>
        <topology evidence="1">Multi-pass membrane protein</topology>
    </subcellularLocation>
</comment>
<feature type="compositionally biased region" description="Acidic residues" evidence="11">
    <location>
        <begin position="194"/>
        <end position="204"/>
    </location>
</feature>
<organism evidence="13 14">
    <name type="scientific">Mesorhabditis spiculigera</name>
    <dbReference type="NCBI Taxonomy" id="96644"/>
    <lineage>
        <taxon>Eukaryota</taxon>
        <taxon>Metazoa</taxon>
        <taxon>Ecdysozoa</taxon>
        <taxon>Nematoda</taxon>
        <taxon>Chromadorea</taxon>
        <taxon>Rhabditida</taxon>
        <taxon>Rhabditina</taxon>
        <taxon>Rhabditomorpha</taxon>
        <taxon>Rhabditoidea</taxon>
        <taxon>Rhabditidae</taxon>
        <taxon>Mesorhabditinae</taxon>
        <taxon>Mesorhabditis</taxon>
    </lineage>
</organism>
<dbReference type="EMBL" id="CATQJA010002640">
    <property type="protein sequence ID" value="CAJ0575687.1"/>
    <property type="molecule type" value="Genomic_DNA"/>
</dbReference>
<evidence type="ECO:0000256" key="1">
    <source>
        <dbReference type="ARBA" id="ARBA00004651"/>
    </source>
</evidence>
<sequence length="823" mass="92373">MEKVPRMKRQSPIDSPSPSLMSKLASIEEVEMGSPLHRSLSMDNPVFSIADDDDPDPIVHLQLARPDSLHHLARIEETDEEPEDSDPAPHLMSTLGHLGSPIGGLALFDVDLEGKLQMDRAPDSDDELPEPKPKTHRHPGSLRRFLSEKTAPLRALSKKQPRRLTTREIESQDLEKLRRRLTRNWISRSQFSPEEQEPIEEAEPGNEQIMEDPPPRFEDLEPDSGIGRSDSTPSRLEEPVWEQQGRWMNNKEAKSSMITALTAFYCLFVTIFALVLELGHLLSGDEERKMNTKDWIFGLYMYGGALVFFIYMYSVLLLNPKWFSPLVGLKRFLKRRVSDSTSGSTSEDAESTANSGAATIRKVSHTSPSAGSLFLRLGCIAFGVIGLVYYAFLVFLCISEEKCPRLQAALDISAIVFIFIQMHFIFCNWKIAITGAHSIARLGTMHLVAANLWSWIRYILMEEGVMEKEIREVFNELGNKTLSGHGSSKESSASAEDMNTENLIADFDMNKCRAAECILGSLSEVMYTAIVEYSLIGAAVMFIVWRNIGHQQQENTNGYVKRKHQIRVDCSKTTTGLFLGLAFLAMSFTSMVVYYGYSSLKQSKKAAYVYSITDIIQYTFSSIGCGIAIYQMRKLQYYGVKDGKHDKAHTELLDQILLSLGLVGELIYSVAGLVGLTGDRHWVDLAFVLLAVHICRLVQVGLQTFLLYIAGRVRVSEADRVTQPGKQAVTFLLKAGVSEIIIDFYGKRSWVYLVRSFSPLTIFYRFHSSYGFLINVSAQFAVQLAVEILYTATEFRSNSAAINYTGYSMAKDPNLYLSILIVG</sequence>
<feature type="transmembrane region" description="Helical" evidence="12">
    <location>
        <begin position="609"/>
        <end position="631"/>
    </location>
</feature>
<feature type="transmembrane region" description="Helical" evidence="12">
    <location>
        <begin position="408"/>
        <end position="427"/>
    </location>
</feature>
<feature type="transmembrane region" description="Helical" evidence="12">
    <location>
        <begin position="525"/>
        <end position="545"/>
    </location>
</feature>
<keyword evidence="8" id="KW-0406">Ion transport</keyword>
<feature type="transmembrane region" description="Helical" evidence="12">
    <location>
        <begin position="373"/>
        <end position="396"/>
    </location>
</feature>
<evidence type="ECO:0000256" key="8">
    <source>
        <dbReference type="ARBA" id="ARBA00023065"/>
    </source>
</evidence>
<evidence type="ECO:0000256" key="3">
    <source>
        <dbReference type="ARBA" id="ARBA00022448"/>
    </source>
</evidence>